<name>A0A1L9P714_ASPVE</name>
<evidence type="ECO:0000313" key="1">
    <source>
        <dbReference type="EMBL" id="OJI97317.1"/>
    </source>
</evidence>
<reference evidence="2" key="1">
    <citation type="journal article" date="2017" name="Genome Biol.">
        <title>Comparative genomics reveals high biological diversity and specific adaptations in the industrially and medically important fungal genus Aspergillus.</title>
        <authorList>
            <person name="de Vries R.P."/>
            <person name="Riley R."/>
            <person name="Wiebenga A."/>
            <person name="Aguilar-Osorio G."/>
            <person name="Amillis S."/>
            <person name="Uchima C.A."/>
            <person name="Anderluh G."/>
            <person name="Asadollahi M."/>
            <person name="Askin M."/>
            <person name="Barry K."/>
            <person name="Battaglia E."/>
            <person name="Bayram O."/>
            <person name="Benocci T."/>
            <person name="Braus-Stromeyer S.A."/>
            <person name="Caldana C."/>
            <person name="Canovas D."/>
            <person name="Cerqueira G.C."/>
            <person name="Chen F."/>
            <person name="Chen W."/>
            <person name="Choi C."/>
            <person name="Clum A."/>
            <person name="Dos Santos R.A."/>
            <person name="Damasio A.R."/>
            <person name="Diallinas G."/>
            <person name="Emri T."/>
            <person name="Fekete E."/>
            <person name="Flipphi M."/>
            <person name="Freyberg S."/>
            <person name="Gallo A."/>
            <person name="Gournas C."/>
            <person name="Habgood R."/>
            <person name="Hainaut M."/>
            <person name="Harispe M.L."/>
            <person name="Henrissat B."/>
            <person name="Hilden K.S."/>
            <person name="Hope R."/>
            <person name="Hossain A."/>
            <person name="Karabika E."/>
            <person name="Karaffa L."/>
            <person name="Karanyi Z."/>
            <person name="Krasevec N."/>
            <person name="Kuo A."/>
            <person name="Kusch H."/>
            <person name="LaButti K."/>
            <person name="Lagendijk E.L."/>
            <person name="Lapidus A."/>
            <person name="Levasseur A."/>
            <person name="Lindquist E."/>
            <person name="Lipzen A."/>
            <person name="Logrieco A.F."/>
            <person name="MacCabe A."/>
            <person name="Maekelae M.R."/>
            <person name="Malavazi I."/>
            <person name="Melin P."/>
            <person name="Meyer V."/>
            <person name="Mielnichuk N."/>
            <person name="Miskei M."/>
            <person name="Molnar A.P."/>
            <person name="Mule G."/>
            <person name="Ngan C.Y."/>
            <person name="Orejas M."/>
            <person name="Orosz E."/>
            <person name="Ouedraogo J.P."/>
            <person name="Overkamp K.M."/>
            <person name="Park H.-S."/>
            <person name="Perrone G."/>
            <person name="Piumi F."/>
            <person name="Punt P.J."/>
            <person name="Ram A.F."/>
            <person name="Ramon A."/>
            <person name="Rauscher S."/>
            <person name="Record E."/>
            <person name="Riano-Pachon D.M."/>
            <person name="Robert V."/>
            <person name="Roehrig J."/>
            <person name="Ruller R."/>
            <person name="Salamov A."/>
            <person name="Salih N.S."/>
            <person name="Samson R.A."/>
            <person name="Sandor E."/>
            <person name="Sanguinetti M."/>
            <person name="Schuetze T."/>
            <person name="Sepcic K."/>
            <person name="Shelest E."/>
            <person name="Sherlock G."/>
            <person name="Sophianopoulou V."/>
            <person name="Squina F.M."/>
            <person name="Sun H."/>
            <person name="Susca A."/>
            <person name="Todd R.B."/>
            <person name="Tsang A."/>
            <person name="Unkles S.E."/>
            <person name="van de Wiele N."/>
            <person name="van Rossen-Uffink D."/>
            <person name="Oliveira J.V."/>
            <person name="Vesth T.C."/>
            <person name="Visser J."/>
            <person name="Yu J.-H."/>
            <person name="Zhou M."/>
            <person name="Andersen M.R."/>
            <person name="Archer D.B."/>
            <person name="Baker S.E."/>
            <person name="Benoit I."/>
            <person name="Brakhage A.A."/>
            <person name="Braus G.H."/>
            <person name="Fischer R."/>
            <person name="Frisvad J.C."/>
            <person name="Goldman G.H."/>
            <person name="Houbraken J."/>
            <person name="Oakley B."/>
            <person name="Pocsi I."/>
            <person name="Scazzocchio C."/>
            <person name="Seiboth B."/>
            <person name="vanKuyk P.A."/>
            <person name="Wortman J."/>
            <person name="Dyer P.S."/>
            <person name="Grigoriev I.V."/>
        </authorList>
    </citation>
    <scope>NUCLEOTIDE SEQUENCE [LARGE SCALE GENOMIC DNA]</scope>
    <source>
        <strain evidence="2">CBS 583.65</strain>
    </source>
</reference>
<dbReference type="Proteomes" id="UP000184073">
    <property type="component" value="Unassembled WGS sequence"/>
</dbReference>
<keyword evidence="2" id="KW-1185">Reference proteome</keyword>
<dbReference type="VEuPathDB" id="FungiDB:ASPVEDRAFT_286210"/>
<sequence>MFFCDKSNLLQLLFPCSFPSVPSCSLFHQLLQRPSLLILSIFPSVYLFSCHLPIEPDRVLHRLAHISGSRRWSWQAGGARIPLSALIHHKAFHHPLDLSPSFFLLDLCLLLDCTAITSSLFLHSVNSNQLLYIAKLAITLLPSNNGG</sequence>
<dbReference type="EMBL" id="KV878125">
    <property type="protein sequence ID" value="OJI97317.1"/>
    <property type="molecule type" value="Genomic_DNA"/>
</dbReference>
<protein>
    <submittedName>
        <fullName evidence="1">Uncharacterized protein</fullName>
    </submittedName>
</protein>
<dbReference type="RefSeq" id="XP_040663080.1">
    <property type="nucleotide sequence ID" value="XM_040810137.1"/>
</dbReference>
<proteinExistence type="predicted"/>
<dbReference type="AlphaFoldDB" id="A0A1L9P714"/>
<dbReference type="GeneID" id="63725648"/>
<evidence type="ECO:0000313" key="2">
    <source>
        <dbReference type="Proteomes" id="UP000184073"/>
    </source>
</evidence>
<organism evidence="1 2">
    <name type="scientific">Aspergillus versicolor CBS 583.65</name>
    <dbReference type="NCBI Taxonomy" id="1036611"/>
    <lineage>
        <taxon>Eukaryota</taxon>
        <taxon>Fungi</taxon>
        <taxon>Dikarya</taxon>
        <taxon>Ascomycota</taxon>
        <taxon>Pezizomycotina</taxon>
        <taxon>Eurotiomycetes</taxon>
        <taxon>Eurotiomycetidae</taxon>
        <taxon>Eurotiales</taxon>
        <taxon>Aspergillaceae</taxon>
        <taxon>Aspergillus</taxon>
        <taxon>Aspergillus subgen. Nidulantes</taxon>
    </lineage>
</organism>
<accession>A0A1L9P714</accession>
<gene>
    <name evidence="1" type="ORF">ASPVEDRAFT_286210</name>
</gene>